<evidence type="ECO:0000313" key="1">
    <source>
        <dbReference type="EMBL" id="KXA96306.1"/>
    </source>
</evidence>
<dbReference type="EMBL" id="LHXS01000073">
    <property type="protein sequence ID" value="KXA96306.1"/>
    <property type="molecule type" value="Genomic_DNA"/>
</dbReference>
<keyword evidence="2" id="KW-1185">Reference proteome</keyword>
<evidence type="ECO:0000313" key="2">
    <source>
        <dbReference type="Proteomes" id="UP000070414"/>
    </source>
</evidence>
<accession>A0A133UQA9</accession>
<organism evidence="1 2">
    <name type="scientific">candidate division MSBL1 archaeon SCGC-AAA259I14</name>
    <dbReference type="NCBI Taxonomy" id="1698268"/>
    <lineage>
        <taxon>Archaea</taxon>
        <taxon>Methanobacteriati</taxon>
        <taxon>Methanobacteriota</taxon>
        <taxon>candidate division MSBL1</taxon>
    </lineage>
</organism>
<name>A0A133UQA9_9EURY</name>
<sequence>MDGAEIQRYIAKIKGANTHSSKASLFSKLVKSLFGEEANVGLALDVFPELEEHLIAKRGTLAIWGEDDIPEPNLIIEFRTSKLDPLRSEEIIERVKDQLRGYAYVVWRDRKPELPCLLTASDGVHNLVYRPSLKRDLASIDLEGSLQTLAQEGFSEHRSGGEFALRDRQKAQRNHRAGRNQLQGLFQRRPGASLHMAGASHLRKAIRWVRIFFIKGDNGLETKSLPTTLLSGPQPDRKDLERKQTKNFNSLFRNSFQYLLGKLSYARGWISIDQQILTVKFSKDLHLTITNGVRGRDFL</sequence>
<dbReference type="AlphaFoldDB" id="A0A133UQA9"/>
<gene>
    <name evidence="1" type="ORF">AKJ38_03510</name>
</gene>
<protein>
    <submittedName>
        <fullName evidence="1">Uncharacterized protein</fullName>
    </submittedName>
</protein>
<reference evidence="1 2" key="1">
    <citation type="journal article" date="2016" name="Sci. Rep.">
        <title>Metabolic traits of an uncultured archaeal lineage -MSBL1- from brine pools of the Red Sea.</title>
        <authorList>
            <person name="Mwirichia R."/>
            <person name="Alam I."/>
            <person name="Rashid M."/>
            <person name="Vinu M."/>
            <person name="Ba-Alawi W."/>
            <person name="Anthony Kamau A."/>
            <person name="Kamanda Ngugi D."/>
            <person name="Goker M."/>
            <person name="Klenk H.P."/>
            <person name="Bajic V."/>
            <person name="Stingl U."/>
        </authorList>
    </citation>
    <scope>NUCLEOTIDE SEQUENCE [LARGE SCALE GENOMIC DNA]</scope>
    <source>
        <strain evidence="1">SCGC-AAA259I14</strain>
    </source>
</reference>
<proteinExistence type="predicted"/>
<dbReference type="Proteomes" id="UP000070414">
    <property type="component" value="Unassembled WGS sequence"/>
</dbReference>
<comment type="caution">
    <text evidence="1">The sequence shown here is derived from an EMBL/GenBank/DDBJ whole genome shotgun (WGS) entry which is preliminary data.</text>
</comment>